<dbReference type="GO" id="GO:0003723">
    <property type="term" value="F:RNA binding"/>
    <property type="evidence" value="ECO:0007669"/>
    <property type="project" value="InterPro"/>
</dbReference>
<dbReference type="Proteomes" id="UP000664991">
    <property type="component" value="Unassembled WGS sequence"/>
</dbReference>
<evidence type="ECO:0000313" key="4">
    <source>
        <dbReference type="Proteomes" id="UP000664991"/>
    </source>
</evidence>
<dbReference type="Pfam" id="PF00076">
    <property type="entry name" value="RRM_1"/>
    <property type="match status" value="1"/>
</dbReference>
<evidence type="ECO:0000259" key="2">
    <source>
        <dbReference type="Pfam" id="PF00076"/>
    </source>
</evidence>
<dbReference type="SUPFAM" id="SSF54928">
    <property type="entry name" value="RNA-binding domain, RBD"/>
    <property type="match status" value="1"/>
</dbReference>
<dbReference type="Gene3D" id="3.30.70.330">
    <property type="match status" value="1"/>
</dbReference>
<feature type="domain" description="RRM" evidence="2">
    <location>
        <begin position="45"/>
        <end position="92"/>
    </location>
</feature>
<gene>
    <name evidence="3" type="ORF">JEQ12_011850</name>
</gene>
<name>A0A835ZKK7_SHEEP</name>
<accession>A0A835ZKK7</accession>
<sequence>MAAAGGRGRSNYGGGTEGGWAPKWLKTDKAGDQYEGGCGGGSGRGLGDAVVEADLVEALREFGTISSVVVMPKRRQALVEFEDVLEACNAMNYATDNQI</sequence>
<comment type="caution">
    <text evidence="3">The sequence shown here is derived from an EMBL/GenBank/DDBJ whole genome shotgun (WGS) entry which is preliminary data.</text>
</comment>
<reference evidence="3 4" key="1">
    <citation type="submission" date="2020-12" db="EMBL/GenBank/DDBJ databases">
        <title>De novo assembly of Tibetan sheep genome.</title>
        <authorList>
            <person name="Li X."/>
        </authorList>
    </citation>
    <scope>NUCLEOTIDE SEQUENCE [LARGE SCALE GENOMIC DNA]</scope>
    <source>
        <tissue evidence="3">Heart</tissue>
    </source>
</reference>
<dbReference type="PANTHER" id="PTHR15592">
    <property type="entry name" value="MATRIN 3/NUCLEAR PROTEIN 220-RELATED"/>
    <property type="match status" value="1"/>
</dbReference>
<organism evidence="3 4">
    <name type="scientific">Ovis aries</name>
    <name type="common">Sheep</name>
    <dbReference type="NCBI Taxonomy" id="9940"/>
    <lineage>
        <taxon>Eukaryota</taxon>
        <taxon>Metazoa</taxon>
        <taxon>Chordata</taxon>
        <taxon>Craniata</taxon>
        <taxon>Vertebrata</taxon>
        <taxon>Euteleostomi</taxon>
        <taxon>Mammalia</taxon>
        <taxon>Eutheria</taxon>
        <taxon>Laurasiatheria</taxon>
        <taxon>Artiodactyla</taxon>
        <taxon>Ruminantia</taxon>
        <taxon>Pecora</taxon>
        <taxon>Bovidae</taxon>
        <taxon>Caprinae</taxon>
        <taxon>Ovis</taxon>
    </lineage>
</organism>
<evidence type="ECO:0000256" key="1">
    <source>
        <dbReference type="SAM" id="MobiDB-lite"/>
    </source>
</evidence>
<dbReference type="InterPro" id="IPR035979">
    <property type="entry name" value="RBD_domain_sf"/>
</dbReference>
<dbReference type="InterPro" id="IPR000504">
    <property type="entry name" value="RRM_dom"/>
</dbReference>
<proteinExistence type="predicted"/>
<dbReference type="EMBL" id="JAEMGP010000023">
    <property type="protein sequence ID" value="KAG5195555.1"/>
    <property type="molecule type" value="Genomic_DNA"/>
</dbReference>
<feature type="region of interest" description="Disordered" evidence="1">
    <location>
        <begin position="1"/>
        <end position="26"/>
    </location>
</feature>
<evidence type="ECO:0000313" key="3">
    <source>
        <dbReference type="EMBL" id="KAG5195555.1"/>
    </source>
</evidence>
<dbReference type="InterPro" id="IPR012677">
    <property type="entry name" value="Nucleotide-bd_a/b_plait_sf"/>
</dbReference>
<protein>
    <recommendedName>
        <fullName evidence="2">RRM domain-containing protein</fullName>
    </recommendedName>
</protein>
<dbReference type="AlphaFoldDB" id="A0A835ZKK7"/>
<feature type="compositionally biased region" description="Gly residues" evidence="1">
    <location>
        <begin position="1"/>
        <end position="18"/>
    </location>
</feature>